<dbReference type="PANTHER" id="PTHR31964:SF113">
    <property type="entry name" value="USPA DOMAIN-CONTAINING PROTEIN"/>
    <property type="match status" value="1"/>
</dbReference>
<dbReference type="SUPFAM" id="SSF52402">
    <property type="entry name" value="Adenine nucleotide alpha hydrolases-like"/>
    <property type="match status" value="1"/>
</dbReference>
<dbReference type="InterPro" id="IPR006015">
    <property type="entry name" value="Universal_stress_UspA"/>
</dbReference>
<gene>
    <name evidence="3" type="ORF">Y900_002220</name>
</gene>
<organism evidence="3 4">
    <name type="scientific">Mycolicibacterium aromaticivorans JS19b1 = JCM 16368</name>
    <dbReference type="NCBI Taxonomy" id="1440774"/>
    <lineage>
        <taxon>Bacteria</taxon>
        <taxon>Bacillati</taxon>
        <taxon>Actinomycetota</taxon>
        <taxon>Actinomycetes</taxon>
        <taxon>Mycobacteriales</taxon>
        <taxon>Mycobacteriaceae</taxon>
        <taxon>Mycolicibacterium</taxon>
    </lineage>
</organism>
<dbReference type="InterPro" id="IPR014729">
    <property type="entry name" value="Rossmann-like_a/b/a_fold"/>
</dbReference>
<comment type="similarity">
    <text evidence="1">Belongs to the universal stress protein A family.</text>
</comment>
<dbReference type="AlphaFoldDB" id="A0A064CAV7"/>
<evidence type="ECO:0000313" key="4">
    <source>
        <dbReference type="Proteomes" id="UP000022835"/>
    </source>
</evidence>
<reference evidence="3" key="1">
    <citation type="submission" date="2014-05" db="EMBL/GenBank/DDBJ databases">
        <title>Genome sequence of Mycobacterium aromaticivorans strain JS19b1T (= DSM 45407T).</title>
        <authorList>
            <person name="Kwak Y."/>
            <person name="Park G.-S."/>
            <person name="Li Q.X."/>
            <person name="Lee S.-E."/>
            <person name="Shin J.-H."/>
        </authorList>
    </citation>
    <scope>NUCLEOTIDE SEQUENCE [LARGE SCALE GENOMIC DNA]</scope>
    <source>
        <strain evidence="3">JS19b1</strain>
    </source>
</reference>
<name>A0A064CAV7_9MYCO</name>
<sequence length="260" mass="27614">MDVHAAELSGAVVVGVDGSPWSLNALTWAVPEAVSRGVTLRLVHAVPTVRGTASVRECDWDAVLVEARDVVDQTHRDVGVETASVVGSPAEVLERESAGAAMVCIGARPPHVAEGRLFGATASHLADHARCPVALIRSGDDGRARVGGVVSVVLSDDPDNDDVVHLAMQEGRLRDATVRQIDRRVDSWIRRYPDVHVEIVSAGTGWVGRREGTREPQIGLAVVGASDADTLTSLSMPNCHPILGYPDCSVLLVRQAARPR</sequence>
<comment type="caution">
    <text evidence="3">The sequence shown here is derived from an EMBL/GenBank/DDBJ whole genome shotgun (WGS) entry which is preliminary data.</text>
</comment>
<dbReference type="EMBL" id="JALN02000001">
    <property type="protein sequence ID" value="KDE97779.1"/>
    <property type="molecule type" value="Genomic_DNA"/>
</dbReference>
<accession>A0A064CAV7</accession>
<feature type="domain" description="UspA" evidence="2">
    <location>
        <begin position="12"/>
        <end position="137"/>
    </location>
</feature>
<protein>
    <recommendedName>
        <fullName evidence="2">UspA domain-containing protein</fullName>
    </recommendedName>
</protein>
<keyword evidence="4" id="KW-1185">Reference proteome</keyword>
<evidence type="ECO:0000259" key="2">
    <source>
        <dbReference type="Pfam" id="PF00582"/>
    </source>
</evidence>
<dbReference type="Proteomes" id="UP000022835">
    <property type="component" value="Unassembled WGS sequence"/>
</dbReference>
<dbReference type="InterPro" id="IPR006016">
    <property type="entry name" value="UspA"/>
</dbReference>
<dbReference type="eggNOG" id="COG0589">
    <property type="taxonomic scope" value="Bacteria"/>
</dbReference>
<dbReference type="RefSeq" id="WP_237752484.1">
    <property type="nucleotide sequence ID" value="NZ_JALN02000001.1"/>
</dbReference>
<proteinExistence type="inferred from homology"/>
<dbReference type="PRINTS" id="PR01438">
    <property type="entry name" value="UNVRSLSTRESS"/>
</dbReference>
<dbReference type="PANTHER" id="PTHR31964">
    <property type="entry name" value="ADENINE NUCLEOTIDE ALPHA HYDROLASES-LIKE SUPERFAMILY PROTEIN"/>
    <property type="match status" value="1"/>
</dbReference>
<evidence type="ECO:0000256" key="1">
    <source>
        <dbReference type="ARBA" id="ARBA00008791"/>
    </source>
</evidence>
<evidence type="ECO:0000313" key="3">
    <source>
        <dbReference type="EMBL" id="KDE97779.1"/>
    </source>
</evidence>
<dbReference type="Pfam" id="PF00582">
    <property type="entry name" value="Usp"/>
    <property type="match status" value="1"/>
</dbReference>
<dbReference type="STRING" id="1440774.Y900_002220"/>
<dbReference type="Gene3D" id="3.40.50.620">
    <property type="entry name" value="HUPs"/>
    <property type="match status" value="1"/>
</dbReference>